<keyword evidence="2" id="KW-1185">Reference proteome</keyword>
<accession>A0A392RHR5</accession>
<proteinExistence type="predicted"/>
<protein>
    <submittedName>
        <fullName evidence="1">Putative ribonuclease H protein</fullName>
    </submittedName>
</protein>
<sequence>GVSKVLGNGNMTSFWNDTWVGDQPLGLRFPRLFSMSLQQQENVYQMGRMELGGWRWNLIWRRNFFSWETSIYDQFLAVIDEFQPVDQEDSWQWRADPSVGFTAKSVYFILITLQRPAVQLNQ</sequence>
<dbReference type="AlphaFoldDB" id="A0A392RHR5"/>
<dbReference type="PANTHER" id="PTHR36617:SF16">
    <property type="entry name" value="OS04G0516500 PROTEIN"/>
    <property type="match status" value="1"/>
</dbReference>
<organism evidence="1 2">
    <name type="scientific">Trifolium medium</name>
    <dbReference type="NCBI Taxonomy" id="97028"/>
    <lineage>
        <taxon>Eukaryota</taxon>
        <taxon>Viridiplantae</taxon>
        <taxon>Streptophyta</taxon>
        <taxon>Embryophyta</taxon>
        <taxon>Tracheophyta</taxon>
        <taxon>Spermatophyta</taxon>
        <taxon>Magnoliopsida</taxon>
        <taxon>eudicotyledons</taxon>
        <taxon>Gunneridae</taxon>
        <taxon>Pentapetalae</taxon>
        <taxon>rosids</taxon>
        <taxon>fabids</taxon>
        <taxon>Fabales</taxon>
        <taxon>Fabaceae</taxon>
        <taxon>Papilionoideae</taxon>
        <taxon>50 kb inversion clade</taxon>
        <taxon>NPAAA clade</taxon>
        <taxon>Hologalegina</taxon>
        <taxon>IRL clade</taxon>
        <taxon>Trifolieae</taxon>
        <taxon>Trifolium</taxon>
    </lineage>
</organism>
<feature type="non-terminal residue" evidence="1">
    <location>
        <position position="122"/>
    </location>
</feature>
<evidence type="ECO:0000313" key="1">
    <source>
        <dbReference type="EMBL" id="MCI35356.1"/>
    </source>
</evidence>
<reference evidence="1 2" key="1">
    <citation type="journal article" date="2018" name="Front. Plant Sci.">
        <title>Red Clover (Trifolium pratense) and Zigzag Clover (T. medium) - A Picture of Genomic Similarities and Differences.</title>
        <authorList>
            <person name="Dluhosova J."/>
            <person name="Istvanek J."/>
            <person name="Nedelnik J."/>
            <person name="Repkova J."/>
        </authorList>
    </citation>
    <scope>NUCLEOTIDE SEQUENCE [LARGE SCALE GENOMIC DNA]</scope>
    <source>
        <strain evidence="2">cv. 10/8</strain>
        <tissue evidence="1">Leaf</tissue>
    </source>
</reference>
<dbReference type="Proteomes" id="UP000265520">
    <property type="component" value="Unassembled WGS sequence"/>
</dbReference>
<dbReference type="PANTHER" id="PTHR36617">
    <property type="entry name" value="PROTEIN, PUTATIVE-RELATED"/>
    <property type="match status" value="1"/>
</dbReference>
<name>A0A392RHR5_9FABA</name>
<dbReference type="EMBL" id="LXQA010222577">
    <property type="protein sequence ID" value="MCI35356.1"/>
    <property type="molecule type" value="Genomic_DNA"/>
</dbReference>
<feature type="non-terminal residue" evidence="1">
    <location>
        <position position="1"/>
    </location>
</feature>
<comment type="caution">
    <text evidence="1">The sequence shown here is derived from an EMBL/GenBank/DDBJ whole genome shotgun (WGS) entry which is preliminary data.</text>
</comment>
<evidence type="ECO:0000313" key="2">
    <source>
        <dbReference type="Proteomes" id="UP000265520"/>
    </source>
</evidence>